<dbReference type="EMBL" id="CAFAAC010000001">
    <property type="protein sequence ID" value="CAB4777619.1"/>
    <property type="molecule type" value="Genomic_DNA"/>
</dbReference>
<name>A0A6J6W1U2_9ZZZZ</name>
<evidence type="ECO:0000256" key="1">
    <source>
        <dbReference type="SAM" id="Phobius"/>
    </source>
</evidence>
<gene>
    <name evidence="2" type="ORF">UFOPK2967_00052</name>
    <name evidence="3" type="ORF">UFOPK3984_00270</name>
    <name evidence="4" type="ORF">UFOPK4114_00525</name>
</gene>
<evidence type="ECO:0000313" key="3">
    <source>
        <dbReference type="EMBL" id="CAB4978960.1"/>
    </source>
</evidence>
<keyword evidence="1" id="KW-1133">Transmembrane helix</keyword>
<protein>
    <submittedName>
        <fullName evidence="2">Unannotated protein</fullName>
    </submittedName>
</protein>
<reference evidence="2" key="1">
    <citation type="submission" date="2020-05" db="EMBL/GenBank/DDBJ databases">
        <authorList>
            <person name="Chiriac C."/>
            <person name="Salcher M."/>
            <person name="Ghai R."/>
            <person name="Kavagutti S V."/>
        </authorList>
    </citation>
    <scope>NUCLEOTIDE SEQUENCE</scope>
</reference>
<evidence type="ECO:0000313" key="4">
    <source>
        <dbReference type="EMBL" id="CAB5015597.1"/>
    </source>
</evidence>
<dbReference type="InterPro" id="IPR019681">
    <property type="entry name" value="DUF2530"/>
</dbReference>
<keyword evidence="1" id="KW-0812">Transmembrane</keyword>
<keyword evidence="1" id="KW-0472">Membrane</keyword>
<sequence length="58" mass="6189">MKSVVTLISAGIALWIIGFVVCLAIGADAKVLWTCVMGVLLGLIGIRYTIRRARKSGI</sequence>
<dbReference type="EMBL" id="CAFBOP010000005">
    <property type="protein sequence ID" value="CAB4978960.1"/>
    <property type="molecule type" value="Genomic_DNA"/>
</dbReference>
<organism evidence="2">
    <name type="scientific">freshwater metagenome</name>
    <dbReference type="NCBI Taxonomy" id="449393"/>
    <lineage>
        <taxon>unclassified sequences</taxon>
        <taxon>metagenomes</taxon>
        <taxon>ecological metagenomes</taxon>
    </lineage>
</organism>
<proteinExistence type="predicted"/>
<dbReference type="Pfam" id="PF10745">
    <property type="entry name" value="DUF2530"/>
    <property type="match status" value="1"/>
</dbReference>
<evidence type="ECO:0000313" key="2">
    <source>
        <dbReference type="EMBL" id="CAB4777619.1"/>
    </source>
</evidence>
<dbReference type="AlphaFoldDB" id="A0A6J6W1U2"/>
<feature type="transmembrane region" description="Helical" evidence="1">
    <location>
        <begin position="7"/>
        <end position="25"/>
    </location>
</feature>
<dbReference type="EMBL" id="CAFBPP010000015">
    <property type="protein sequence ID" value="CAB5015597.1"/>
    <property type="molecule type" value="Genomic_DNA"/>
</dbReference>
<feature type="transmembrane region" description="Helical" evidence="1">
    <location>
        <begin position="31"/>
        <end position="50"/>
    </location>
</feature>
<accession>A0A6J6W1U2</accession>